<dbReference type="GO" id="GO:0000271">
    <property type="term" value="P:polysaccharide biosynthetic process"/>
    <property type="evidence" value="ECO:0007669"/>
    <property type="project" value="TreeGrafter"/>
</dbReference>
<dbReference type="InterPro" id="IPR000653">
    <property type="entry name" value="DegT/StrS_aminotransferase"/>
</dbReference>
<keyword evidence="1 4" id="KW-0663">Pyridoxal phosphate</keyword>
<accession>A0A4Q8M2Z8</accession>
<evidence type="ECO:0000256" key="5">
    <source>
        <dbReference type="RuleBase" id="RU004508"/>
    </source>
</evidence>
<keyword evidence="6" id="KW-0808">Transferase</keyword>
<proteinExistence type="inferred from homology"/>
<gene>
    <name evidence="6" type="ORF">EA655_15500</name>
</gene>
<reference evidence="6 7" key="1">
    <citation type="submission" date="2019-02" db="EMBL/GenBank/DDBJ databases">
        <title>WGS of Pseudoxanthomonas species novum from clinical isolates.</title>
        <authorList>
            <person name="Bernier A.-M."/>
            <person name="Bernard K."/>
            <person name="Vachon A."/>
        </authorList>
    </citation>
    <scope>NUCLEOTIDE SEQUENCE [LARGE SCALE GENOMIC DNA]</scope>
    <source>
        <strain evidence="6 7">NML130969</strain>
    </source>
</reference>
<dbReference type="InterPro" id="IPR015421">
    <property type="entry name" value="PyrdxlP-dep_Trfase_major"/>
</dbReference>
<dbReference type="SUPFAM" id="SSF53383">
    <property type="entry name" value="PLP-dependent transferases"/>
    <property type="match status" value="1"/>
</dbReference>
<dbReference type="EMBL" id="SHMG01000011">
    <property type="protein sequence ID" value="TAA38804.1"/>
    <property type="molecule type" value="Genomic_DNA"/>
</dbReference>
<name>A0A4Q8M2Z8_9GAMM</name>
<dbReference type="AlphaFoldDB" id="A0A4Q8M2Z8"/>
<dbReference type="GO" id="GO:0008483">
    <property type="term" value="F:transaminase activity"/>
    <property type="evidence" value="ECO:0007669"/>
    <property type="project" value="UniProtKB-KW"/>
</dbReference>
<evidence type="ECO:0000256" key="4">
    <source>
        <dbReference type="PIRSR" id="PIRSR000390-2"/>
    </source>
</evidence>
<dbReference type="Gene3D" id="3.90.1150.10">
    <property type="entry name" value="Aspartate Aminotransferase, domain 1"/>
    <property type="match status" value="1"/>
</dbReference>
<feature type="modified residue" description="N6-(pyridoxal phosphate)lysine" evidence="4">
    <location>
        <position position="174"/>
    </location>
</feature>
<organism evidence="6 7">
    <name type="scientific">Pseudoxanthomonas winnipegensis</name>
    <dbReference type="NCBI Taxonomy" id="2480810"/>
    <lineage>
        <taxon>Bacteria</taxon>
        <taxon>Pseudomonadati</taxon>
        <taxon>Pseudomonadota</taxon>
        <taxon>Gammaproteobacteria</taxon>
        <taxon>Lysobacterales</taxon>
        <taxon>Lysobacteraceae</taxon>
        <taxon>Pseudoxanthomonas</taxon>
    </lineage>
</organism>
<evidence type="ECO:0000256" key="2">
    <source>
        <dbReference type="ARBA" id="ARBA00037999"/>
    </source>
</evidence>
<dbReference type="Gene3D" id="3.40.640.10">
    <property type="entry name" value="Type I PLP-dependent aspartate aminotransferase-like (Major domain)"/>
    <property type="match status" value="1"/>
</dbReference>
<evidence type="ECO:0000313" key="6">
    <source>
        <dbReference type="EMBL" id="TAA38804.1"/>
    </source>
</evidence>
<sequence length="402" mass="42983">MLPRRELPPTAGLPLRCTDLLPGDAGLEARLAQLFDLPAPLLTCSGTAALVLALRALRRLAPTRDEVVVPAYTCPLVAIAVQTCGLRLRLGELREGHFDLDPVALRGLCGPRTLAVLPTHLAGRVADVADAVDAARACGAWVIEDAAQALGARVDGRSVGLRGDIGFFSLAAGKGLSLYEGGVLVSADPALRALLAEEAARVPSSAGWELRRSAELLGLALAYRPRALALAYGLPLRRALERGDPEAAVGDVFGPEIPLHRVGAWRRMVGVHASARLPAFLHAARDRALAWKQAVEAVPGLQVYDDRPGEHGTWPVLWLRLPDRARRDAVLARLWTAGLGVSRMFIHALPDYAYLRDCVPQAEVPQARALAACSLTIGNGPWLDEATRTRILDALRQGVGMK</sequence>
<evidence type="ECO:0000256" key="3">
    <source>
        <dbReference type="PIRSR" id="PIRSR000390-1"/>
    </source>
</evidence>
<dbReference type="RefSeq" id="WP_130535399.1">
    <property type="nucleotide sequence ID" value="NZ_SHMG01000011.1"/>
</dbReference>
<dbReference type="GO" id="GO:0030170">
    <property type="term" value="F:pyridoxal phosphate binding"/>
    <property type="evidence" value="ECO:0007669"/>
    <property type="project" value="TreeGrafter"/>
</dbReference>
<dbReference type="OrthoDB" id="9804264at2"/>
<evidence type="ECO:0000313" key="7">
    <source>
        <dbReference type="Proteomes" id="UP000294164"/>
    </source>
</evidence>
<dbReference type="InterPro" id="IPR015424">
    <property type="entry name" value="PyrdxlP-dep_Trfase"/>
</dbReference>
<protein>
    <submittedName>
        <fullName evidence="6">Nucleotide sugar aminotransferase</fullName>
    </submittedName>
</protein>
<keyword evidence="6" id="KW-0032">Aminotransferase</keyword>
<dbReference type="Pfam" id="PF01041">
    <property type="entry name" value="DegT_DnrJ_EryC1"/>
    <property type="match status" value="1"/>
</dbReference>
<feature type="active site" description="Proton acceptor" evidence="3">
    <location>
        <position position="174"/>
    </location>
</feature>
<dbReference type="PANTHER" id="PTHR30244">
    <property type="entry name" value="TRANSAMINASE"/>
    <property type="match status" value="1"/>
</dbReference>
<dbReference type="PIRSF" id="PIRSF000390">
    <property type="entry name" value="PLP_StrS"/>
    <property type="match status" value="1"/>
</dbReference>
<dbReference type="PANTHER" id="PTHR30244:SF34">
    <property type="entry name" value="DTDP-4-AMINO-4,6-DIDEOXYGALACTOSE TRANSAMINASE"/>
    <property type="match status" value="1"/>
</dbReference>
<comment type="caution">
    <text evidence="6">The sequence shown here is derived from an EMBL/GenBank/DDBJ whole genome shotgun (WGS) entry which is preliminary data.</text>
</comment>
<comment type="similarity">
    <text evidence="2 5">Belongs to the DegT/DnrJ/EryC1 family.</text>
</comment>
<dbReference type="InterPro" id="IPR015422">
    <property type="entry name" value="PyrdxlP-dep_Trfase_small"/>
</dbReference>
<dbReference type="Proteomes" id="UP000294164">
    <property type="component" value="Unassembled WGS sequence"/>
</dbReference>
<evidence type="ECO:0000256" key="1">
    <source>
        <dbReference type="ARBA" id="ARBA00022898"/>
    </source>
</evidence>